<name>A0A5Q5BEG7_MYCSS</name>
<sequence length="438" mass="47569">MASISMERSTVARGVMTRRCRHLTRVAPWLLAVSLALRFVGSIPFLDMLFVDLRVYILGGEALTQPGTLYGLTYIDSYGDHLPFIYPPFAALLFYPLHFLPFPVVAWIWQLAVVAGLYGLVRISQRMLGGGSHRVAMLWTAAGIWFEPIRTILTCSQVGVFLTLAVLYAAYTSRSWLSGLLVGLSAGVKVTPAITGLYFVGMRRWAAVCFSLAAFLATVLVSAVIAPQETRQFFGGLFSRVPMPTATCLNQSWRGTVSRIVGYDAGRSLVLLVAIGVTAVLALLAWRELGRGPGGRDALASLLVVQLFGLTASPISWAHHWVWVVPLTIWLLHGPWRGRAGARVLGSGWIALMVIGVPTLLSGQQADLSTFSRPWYLAVAAAVYVPMTLVTFAWIIVASRTGTRRTCPPSEPKAESAPSTSAVVFTPAASHAERPTNR</sequence>
<evidence type="ECO:0000256" key="9">
    <source>
        <dbReference type="SAM" id="Phobius"/>
    </source>
</evidence>
<evidence type="ECO:0008006" key="11">
    <source>
        <dbReference type="Google" id="ProtNLM"/>
    </source>
</evidence>
<keyword evidence="5 9" id="KW-1133">Transmembrane helix</keyword>
<dbReference type="Pfam" id="PF09594">
    <property type="entry name" value="GT87"/>
    <property type="match status" value="1"/>
</dbReference>
<evidence type="ECO:0000313" key="10">
    <source>
        <dbReference type="EMBL" id="ABG06587.1"/>
    </source>
</evidence>
<evidence type="ECO:0000256" key="4">
    <source>
        <dbReference type="ARBA" id="ARBA00022692"/>
    </source>
</evidence>
<feature type="transmembrane region" description="Helical" evidence="9">
    <location>
        <begin position="375"/>
        <end position="397"/>
    </location>
</feature>
<proteinExistence type="inferred from homology"/>
<keyword evidence="2" id="KW-1003">Cell membrane</keyword>
<feature type="transmembrane region" description="Helical" evidence="9">
    <location>
        <begin position="151"/>
        <end position="171"/>
    </location>
</feature>
<evidence type="ECO:0000256" key="8">
    <source>
        <dbReference type="SAM" id="MobiDB-lite"/>
    </source>
</evidence>
<evidence type="ECO:0000256" key="2">
    <source>
        <dbReference type="ARBA" id="ARBA00022475"/>
    </source>
</evidence>
<feature type="transmembrane region" description="Helical" evidence="9">
    <location>
        <begin position="205"/>
        <end position="226"/>
    </location>
</feature>
<feature type="transmembrane region" description="Helical" evidence="9">
    <location>
        <begin position="269"/>
        <end position="287"/>
    </location>
</feature>
<evidence type="ECO:0000256" key="1">
    <source>
        <dbReference type="ARBA" id="ARBA00004651"/>
    </source>
</evidence>
<dbReference type="NCBIfam" id="NF009915">
    <property type="entry name" value="PRK13375.1"/>
    <property type="match status" value="1"/>
</dbReference>
<comment type="similarity">
    <text evidence="7">Belongs to the glycosyltransferase 87 family.</text>
</comment>
<feature type="transmembrane region" description="Helical" evidence="9">
    <location>
        <begin position="344"/>
        <end position="363"/>
    </location>
</feature>
<evidence type="ECO:0000256" key="6">
    <source>
        <dbReference type="ARBA" id="ARBA00023136"/>
    </source>
</evidence>
<dbReference type="GO" id="GO:0016758">
    <property type="term" value="F:hexosyltransferase activity"/>
    <property type="evidence" value="ECO:0007669"/>
    <property type="project" value="InterPro"/>
</dbReference>
<organism evidence="10">
    <name type="scientific">Mycobacterium sp. (strain MCS)</name>
    <dbReference type="NCBI Taxonomy" id="164756"/>
    <lineage>
        <taxon>Bacteria</taxon>
        <taxon>Bacillati</taxon>
        <taxon>Actinomycetota</taxon>
        <taxon>Actinomycetes</taxon>
        <taxon>Mycobacteriales</taxon>
        <taxon>Mycobacteriaceae</taxon>
        <taxon>Mycobacterium</taxon>
    </lineage>
</organism>
<dbReference type="EMBL" id="CP000384">
    <property type="protein sequence ID" value="ABG06587.1"/>
    <property type="molecule type" value="Genomic_DNA"/>
</dbReference>
<evidence type="ECO:0000256" key="3">
    <source>
        <dbReference type="ARBA" id="ARBA00022679"/>
    </source>
</evidence>
<dbReference type="KEGG" id="mmc:Mmcs_0466"/>
<dbReference type="GO" id="GO:0005886">
    <property type="term" value="C:plasma membrane"/>
    <property type="evidence" value="ECO:0007669"/>
    <property type="project" value="UniProtKB-SubCell"/>
</dbReference>
<feature type="transmembrane region" description="Helical" evidence="9">
    <location>
        <begin position="99"/>
        <end position="120"/>
    </location>
</feature>
<keyword evidence="6 9" id="KW-0472">Membrane</keyword>
<reference evidence="10" key="1">
    <citation type="submission" date="2006-06" db="EMBL/GenBank/DDBJ databases">
        <title>Complete sequence of chromosome of Mycobacterium sp. MCS.</title>
        <authorList>
            <consortium name="US DOE Joint Genome Institute"/>
            <person name="Copeland A."/>
            <person name="Lucas S."/>
            <person name="Lapidus A."/>
            <person name="Barry K."/>
            <person name="Detter J.C."/>
            <person name="Glavina del Rio T."/>
            <person name="Hammon N."/>
            <person name="Israni S."/>
            <person name="Dalin E."/>
            <person name="Tice H."/>
            <person name="Pitluck S."/>
            <person name="Martinez M."/>
            <person name="Schmutz J."/>
            <person name="Larimer F."/>
            <person name="Land M."/>
            <person name="Hauser L."/>
            <person name="Kyrpides N."/>
            <person name="Kim E."/>
            <person name="Miller C.D."/>
            <person name="Hughes J.E."/>
            <person name="Anderson A.J."/>
            <person name="Sims R.C."/>
            <person name="Richardson P."/>
        </authorList>
    </citation>
    <scope>NUCLEOTIDE SEQUENCE [LARGE SCALE GENOMIC DNA]</scope>
    <source>
        <strain evidence="10">MCS</strain>
    </source>
</reference>
<evidence type="ECO:0000256" key="5">
    <source>
        <dbReference type="ARBA" id="ARBA00022989"/>
    </source>
</evidence>
<dbReference type="AlphaFoldDB" id="A0A5Q5BEG7"/>
<feature type="transmembrane region" description="Helical" evidence="9">
    <location>
        <begin position="178"/>
        <end position="199"/>
    </location>
</feature>
<keyword evidence="3" id="KW-0808">Transferase</keyword>
<dbReference type="InterPro" id="IPR018584">
    <property type="entry name" value="GT87"/>
</dbReference>
<gene>
    <name evidence="10" type="ordered locus">Mmcs_0466</name>
</gene>
<feature type="transmembrane region" description="Helical" evidence="9">
    <location>
        <begin position="307"/>
        <end position="332"/>
    </location>
</feature>
<feature type="region of interest" description="Disordered" evidence="8">
    <location>
        <begin position="406"/>
        <end position="438"/>
    </location>
</feature>
<comment type="subcellular location">
    <subcellularLocation>
        <location evidence="1">Cell membrane</location>
        <topology evidence="1">Multi-pass membrane protein</topology>
    </subcellularLocation>
</comment>
<accession>A0A5Q5BEG7</accession>
<evidence type="ECO:0000256" key="7">
    <source>
        <dbReference type="ARBA" id="ARBA00024033"/>
    </source>
</evidence>
<feature type="transmembrane region" description="Helical" evidence="9">
    <location>
        <begin position="127"/>
        <end position="145"/>
    </location>
</feature>
<protein>
    <recommendedName>
        <fullName evidence="11">Mannosyltransferase</fullName>
    </recommendedName>
</protein>
<keyword evidence="4 9" id="KW-0812">Transmembrane</keyword>